<proteinExistence type="predicted"/>
<protein>
    <submittedName>
        <fullName evidence="1">Uncharacterized protein</fullName>
    </submittedName>
</protein>
<name>A0ABN6XBG9_9CELL</name>
<gene>
    <name evidence="1" type="ORF">GCM10025865_01900</name>
</gene>
<reference evidence="2" key="1">
    <citation type="journal article" date="2019" name="Int. J. Syst. Evol. Microbiol.">
        <title>The Global Catalogue of Microorganisms (GCM) 10K type strain sequencing project: providing services to taxonomists for standard genome sequencing and annotation.</title>
        <authorList>
            <consortium name="The Broad Institute Genomics Platform"/>
            <consortium name="The Broad Institute Genome Sequencing Center for Infectious Disease"/>
            <person name="Wu L."/>
            <person name="Ma J."/>
        </authorList>
    </citation>
    <scope>NUCLEOTIDE SEQUENCE [LARGE SCALE GENOMIC DNA]</scope>
    <source>
        <strain evidence="2">NBRC 108565</strain>
    </source>
</reference>
<dbReference type="RefSeq" id="WP_286218207.1">
    <property type="nucleotide sequence ID" value="NZ_AP027729.1"/>
</dbReference>
<accession>A0ABN6XBG9</accession>
<keyword evidence="2" id="KW-1185">Reference proteome</keyword>
<sequence>MSHDDPTHGPVPLGAVDAAPLHAAVDRITAALHEYVGAAVGVRAEFGAAEADDDPRILALEARIGMLNGQLYDAFHDALGTHPDVTSQIWEPADDDGADDDPDVRATEADVFYLGYVVGTPRTTTDATLDGVMEIIDSAGARIAQQLLDTGFHVGEWGVSRGEAPDFFDEEDDE</sequence>
<evidence type="ECO:0000313" key="1">
    <source>
        <dbReference type="EMBL" id="BDZ40891.1"/>
    </source>
</evidence>
<dbReference type="Proteomes" id="UP001321475">
    <property type="component" value="Chromosome"/>
</dbReference>
<organism evidence="1 2">
    <name type="scientific">Paraoerskovia sediminicola</name>
    <dbReference type="NCBI Taxonomy" id="1138587"/>
    <lineage>
        <taxon>Bacteria</taxon>
        <taxon>Bacillati</taxon>
        <taxon>Actinomycetota</taxon>
        <taxon>Actinomycetes</taxon>
        <taxon>Micrococcales</taxon>
        <taxon>Cellulomonadaceae</taxon>
        <taxon>Paraoerskovia</taxon>
    </lineage>
</organism>
<evidence type="ECO:0000313" key="2">
    <source>
        <dbReference type="Proteomes" id="UP001321475"/>
    </source>
</evidence>
<dbReference type="EMBL" id="AP027729">
    <property type="protein sequence ID" value="BDZ40891.1"/>
    <property type="molecule type" value="Genomic_DNA"/>
</dbReference>